<evidence type="ECO:0000256" key="2">
    <source>
        <dbReference type="SAM" id="Phobius"/>
    </source>
</evidence>
<dbReference type="Proteomes" id="UP000199423">
    <property type="component" value="Unassembled WGS sequence"/>
</dbReference>
<name>A0A1I7NDH9_9HYPH</name>
<dbReference type="EMBL" id="FPCH01000002">
    <property type="protein sequence ID" value="SFV32613.1"/>
    <property type="molecule type" value="Genomic_DNA"/>
</dbReference>
<keyword evidence="2" id="KW-0812">Transmembrane</keyword>
<sequence length="86" mass="9506">MRRGRTEIQGSGAISKQMTQRKRKLVGTVLLLLLITAYAVLAVAVAVVLQVRNVSTTVELIYYVVAGLLWVLPAGWLIAWMQRPDA</sequence>
<proteinExistence type="predicted"/>
<feature type="compositionally biased region" description="Polar residues" evidence="1">
    <location>
        <begin position="8"/>
        <end position="18"/>
    </location>
</feature>
<evidence type="ECO:0000313" key="4">
    <source>
        <dbReference type="Proteomes" id="UP000199423"/>
    </source>
</evidence>
<feature type="region of interest" description="Disordered" evidence="1">
    <location>
        <begin position="1"/>
        <end position="20"/>
    </location>
</feature>
<evidence type="ECO:0000256" key="1">
    <source>
        <dbReference type="SAM" id="MobiDB-lite"/>
    </source>
</evidence>
<dbReference type="AlphaFoldDB" id="A0A1I7NDH9"/>
<keyword evidence="2" id="KW-0472">Membrane</keyword>
<feature type="transmembrane region" description="Helical" evidence="2">
    <location>
        <begin position="60"/>
        <end position="80"/>
    </location>
</feature>
<keyword evidence="2" id="KW-1133">Transmembrane helix</keyword>
<dbReference type="InterPro" id="IPR021265">
    <property type="entry name" value="DUF2842"/>
</dbReference>
<accession>A0A1I7NDH9</accession>
<dbReference type="STRING" id="51670.SAMN04488557_1663"/>
<gene>
    <name evidence="3" type="ORF">SAMN04488557_1663</name>
</gene>
<evidence type="ECO:0000313" key="3">
    <source>
        <dbReference type="EMBL" id="SFV32613.1"/>
    </source>
</evidence>
<organism evidence="3 4">
    <name type="scientific">Hyphomicrobium facile</name>
    <dbReference type="NCBI Taxonomy" id="51670"/>
    <lineage>
        <taxon>Bacteria</taxon>
        <taxon>Pseudomonadati</taxon>
        <taxon>Pseudomonadota</taxon>
        <taxon>Alphaproteobacteria</taxon>
        <taxon>Hyphomicrobiales</taxon>
        <taxon>Hyphomicrobiaceae</taxon>
        <taxon>Hyphomicrobium</taxon>
    </lineage>
</organism>
<feature type="transmembrane region" description="Helical" evidence="2">
    <location>
        <begin position="25"/>
        <end position="48"/>
    </location>
</feature>
<reference evidence="4" key="1">
    <citation type="submission" date="2016-10" db="EMBL/GenBank/DDBJ databases">
        <authorList>
            <person name="Varghese N."/>
            <person name="Submissions S."/>
        </authorList>
    </citation>
    <scope>NUCLEOTIDE SEQUENCE [LARGE SCALE GENOMIC DNA]</scope>
    <source>
        <strain evidence="4">DSM 1565</strain>
    </source>
</reference>
<dbReference type="Pfam" id="PF11003">
    <property type="entry name" value="DUF2842"/>
    <property type="match status" value="1"/>
</dbReference>
<protein>
    <recommendedName>
        <fullName evidence="5">DUF2842 domain-containing protein</fullName>
    </recommendedName>
</protein>
<evidence type="ECO:0008006" key="5">
    <source>
        <dbReference type="Google" id="ProtNLM"/>
    </source>
</evidence>
<keyword evidence="4" id="KW-1185">Reference proteome</keyword>